<evidence type="ECO:0000313" key="1">
    <source>
        <dbReference type="EMBL" id="MEA5478539.1"/>
    </source>
</evidence>
<evidence type="ECO:0000313" key="2">
    <source>
        <dbReference type="Proteomes" id="UP001301388"/>
    </source>
</evidence>
<dbReference type="RefSeq" id="WP_323262014.1">
    <property type="nucleotide sequence ID" value="NZ_JAYGIE010000075.1"/>
</dbReference>
<organism evidence="1 2">
    <name type="scientific">Pseudanabaena galeata UHCC 0370</name>
    <dbReference type="NCBI Taxonomy" id="3110310"/>
    <lineage>
        <taxon>Bacteria</taxon>
        <taxon>Bacillati</taxon>
        <taxon>Cyanobacteriota</taxon>
        <taxon>Cyanophyceae</taxon>
        <taxon>Pseudanabaenales</taxon>
        <taxon>Pseudanabaenaceae</taxon>
        <taxon>Pseudanabaena</taxon>
    </lineage>
</organism>
<proteinExistence type="predicted"/>
<dbReference type="Proteomes" id="UP001301388">
    <property type="component" value="Unassembled WGS sequence"/>
</dbReference>
<comment type="caution">
    <text evidence="1">The sequence shown here is derived from an EMBL/GenBank/DDBJ whole genome shotgun (WGS) entry which is preliminary data.</text>
</comment>
<sequence>MTSPIVSNLTVDELKDVIASFVEEYEEKVSDARSQLKQVENLLGSLPHVSQDNPWLKMAGMHQDNPLFEEVAASIEANHQDITDEELS</sequence>
<protein>
    <submittedName>
        <fullName evidence="1">Uncharacterized protein</fullName>
    </submittedName>
</protein>
<accession>A0ABU5TJW3</accession>
<name>A0ABU5TJW3_9CYAN</name>
<dbReference type="EMBL" id="JAYGIE010000075">
    <property type="protein sequence ID" value="MEA5478539.1"/>
    <property type="molecule type" value="Genomic_DNA"/>
</dbReference>
<reference evidence="1 2" key="1">
    <citation type="submission" date="2023-12" db="EMBL/GenBank/DDBJ databases">
        <title>Baltic Sea Cyanobacteria.</title>
        <authorList>
            <person name="Delbaje E."/>
            <person name="Fewer D.P."/>
            <person name="Shishido T.K."/>
        </authorList>
    </citation>
    <scope>NUCLEOTIDE SEQUENCE [LARGE SCALE GENOMIC DNA]</scope>
    <source>
        <strain evidence="1 2">UHCC 0370</strain>
    </source>
</reference>
<keyword evidence="2" id="KW-1185">Reference proteome</keyword>
<gene>
    <name evidence="1" type="ORF">VB774_13000</name>
</gene>